<dbReference type="GO" id="GO:0051301">
    <property type="term" value="P:cell division"/>
    <property type="evidence" value="ECO:0007669"/>
    <property type="project" value="UniProtKB-KW"/>
</dbReference>
<proteinExistence type="inferred from homology"/>
<accession>I0YNU9</accession>
<evidence type="ECO:0000256" key="2">
    <source>
        <dbReference type="ARBA" id="ARBA00022618"/>
    </source>
</evidence>
<evidence type="ECO:0000259" key="6">
    <source>
        <dbReference type="Pfam" id="PF18122"/>
    </source>
</evidence>
<evidence type="ECO:0000259" key="7">
    <source>
        <dbReference type="Pfam" id="PF20518"/>
    </source>
</evidence>
<feature type="region of interest" description="Disordered" evidence="5">
    <location>
        <begin position="113"/>
        <end position="172"/>
    </location>
</feature>
<gene>
    <name evidence="8" type="ORF">COCSUDRAFT_48589</name>
</gene>
<organism evidence="8 9">
    <name type="scientific">Coccomyxa subellipsoidea (strain C-169)</name>
    <name type="common">Green microalga</name>
    <dbReference type="NCBI Taxonomy" id="574566"/>
    <lineage>
        <taxon>Eukaryota</taxon>
        <taxon>Viridiplantae</taxon>
        <taxon>Chlorophyta</taxon>
        <taxon>core chlorophytes</taxon>
        <taxon>Trebouxiophyceae</taxon>
        <taxon>Trebouxiophyceae incertae sedis</taxon>
        <taxon>Coccomyxaceae</taxon>
        <taxon>Coccomyxa</taxon>
        <taxon>Coccomyxa subellipsoidea</taxon>
    </lineage>
</organism>
<name>I0YNU9_COCSC</name>
<evidence type="ECO:0000256" key="3">
    <source>
        <dbReference type="ARBA" id="ARBA00022776"/>
    </source>
</evidence>
<reference evidence="8 9" key="1">
    <citation type="journal article" date="2012" name="Genome Biol.">
        <title>The genome of the polar eukaryotic microalga coccomyxa subellipsoidea reveals traits of cold adaptation.</title>
        <authorList>
            <person name="Blanc G."/>
            <person name="Agarkova I."/>
            <person name="Grimwood J."/>
            <person name="Kuo A."/>
            <person name="Brueggeman A."/>
            <person name="Dunigan D."/>
            <person name="Gurnon J."/>
            <person name="Ladunga I."/>
            <person name="Lindquist E."/>
            <person name="Lucas S."/>
            <person name="Pangilinan J."/>
            <person name="Proschold T."/>
            <person name="Salamov A."/>
            <person name="Schmutz J."/>
            <person name="Weeks D."/>
            <person name="Yamada T."/>
            <person name="Claverie J.M."/>
            <person name="Grigoriev I."/>
            <person name="Van Etten J."/>
            <person name="Lomsadze A."/>
            <person name="Borodovsky M."/>
        </authorList>
    </citation>
    <scope>NUCLEOTIDE SEQUENCE [LARGE SCALE GENOMIC DNA]</scope>
    <source>
        <strain evidence="8 9">C-169</strain>
    </source>
</reference>
<comment type="similarity">
    <text evidence="1">Belongs to the APC1 family.</text>
</comment>
<feature type="region of interest" description="Disordered" evidence="5">
    <location>
        <begin position="703"/>
        <end position="738"/>
    </location>
</feature>
<feature type="compositionally biased region" description="Low complexity" evidence="5">
    <location>
        <begin position="161"/>
        <end position="171"/>
    </location>
</feature>
<feature type="region of interest" description="Disordered" evidence="5">
    <location>
        <begin position="430"/>
        <end position="452"/>
    </location>
</feature>
<comment type="caution">
    <text evidence="8">The sequence shown here is derived from an EMBL/GenBank/DDBJ whole genome shotgun (WGS) entry which is preliminary data.</text>
</comment>
<dbReference type="Gene3D" id="1.25.10.10">
    <property type="entry name" value="Leucine-rich Repeat Variant"/>
    <property type="match status" value="2"/>
</dbReference>
<feature type="region of interest" description="Disordered" evidence="5">
    <location>
        <begin position="278"/>
        <end position="322"/>
    </location>
</feature>
<dbReference type="GO" id="GO:0060090">
    <property type="term" value="F:molecular adaptor activity"/>
    <property type="evidence" value="ECO:0007669"/>
    <property type="project" value="TreeGrafter"/>
</dbReference>
<dbReference type="eggNOG" id="KOG1858">
    <property type="taxonomic scope" value="Eukaryota"/>
</dbReference>
<keyword evidence="9" id="KW-1185">Reference proteome</keyword>
<dbReference type="Pfam" id="PF18122">
    <property type="entry name" value="APC1_C"/>
    <property type="match status" value="1"/>
</dbReference>
<sequence>MPARTRATWRQIMTAPLCSCCTAERPRAQLPCGCRPPVVFTLDAVAVAAVESIRKRAVCGGPRSSGGPSLDHPARDILLLHPTGRLSLCIGSRHVCNVAVNLRDPGRFARYAPVAGGGGRAEERVAETPQKTRHSWGDSPGGLSDCSMDEAGSAEGGGAVSPGSEGVVSGPNVAGLGDALEAPPEIVDLADAVGDRVTVSFADGRAVRVALPFTPVRPLPGLALEALKEALDPPVWHALFCRFITSPEVGASAGDVKREWEAFAALLLRWAQDPVSLSAPPLRQRGAGGGGRGDYSAAGGTSQSTDATTAATPGGSVDSGPSAAWEALLQSSQHRKILQERRYPWLRVGEGAQRVPAGRDSSTTSAAADISERPDVTKALQALHAIYEDFKLDVLRWHLLPKLARLLCQLASLQGARPYLDHYQRDMGPGIASTDMPLPSSAGGNKAATSAQQELGPVADVHRALQEMLAGRGEEASRWLPPLAQLQRSCVSRTADVAAFYRDIAFVSGQCCQELWSEPGKTGSQCNLRSIVISACEGIALLLWQRGWSLRDVDSLPVGIALPIREALHRCRADPPACWPPAAYTLVGRADLAAMAAAGSQRDPENNEAGGSNTVGGTAPVQAPGAVGATGLDLRAEQGGLRAGRVPALSPMWQPQLRTPAPAARSRLSIGGGPGPAEAASAAAAAASLAAMAASSAAAAASTSATAGGPRDPPQRPPSASAPSPSTQPGDFYRPAPATPYTQRLLIPGLAEEAVANGRHRDSSVAQSSVPTDGIEGLFDDCELRFGRDKRLAEVRRLLASNEPTALRVAAAPEAGDPEQMQAQQVRLMALGTRTMALPFGRAALTLGTMRPLPTEPLPIPPLCLSGRLPEQHNATVNLDLTASQPPPGGGAAADITAWPEFHNGVAAGLRMAPGCTQMTRTWIVYNKPKVASYTHAGMIMGLGLTYHLACLSATDLFSYLSQYHDATIMAVLLGIGAAKAGKATNQLLCLHPPHSCIALCPFVPWETIESMLKEIGRRPGSLEGGDLAGGMKEGGPVSEDREGYALAAGLALGLVSLGKGRTAIGLSDLQVEDRLRYYMTGGNKMGARAAADSRAGAGPGIAGFDPTSGADPIFAAAGRAEEQHQAQQATSQVVLEGNLVNMDVTSPAATLALALMYLKTNDAAIAASFFVPDTHFALDYVKPEFVLLRVLARGLVMWDSVQPTREWLQSQLPDLIKGPVSEYMCTPEQAAGLNAKAGHKVDLEALAQAHVNAIAGACLAMGIKFAGSANSGVRTVLTEMLHYLLAAKNDAPDSAAGAAAAWGRLDKMAIENCICTIALALAAVMAGSGHLQTLCLFRGLLKRLHPVTSAAPAGPARNYGSHMALSMAIGFLFLGGGSRTFATHDSAAAALVIALYPRFPASTMDHRCHLQAFRHLYVLASEPRCVDAIDVHTHESVYVPLSIRSRPFSSPLVRGANPSPGTGVRIRHEDLLDMESAELRRDLWNVEEMVPSTSGRGGDADGAAKAMAVRKTAPCLLPEQDQVEELQVCGPRYWQQRLAVGSGGSGGGPLASLFRTRTLFVQRKSGALSYMHDPSGVRSLLSHALDEGSGPGANGFDLVHLCSTFAANPFVMAFAQRLASGTSASATPPNTSPADTAATEFHSFCRSCLRECIAEDKSAALGSYLFLYSLVDILTGTPSESSANKPGVEGAWGLRALAGGIGPTVPLWSLKLALAYHSSGMSLACSHIARHQSGRDGANGEGEWRPLLRPAFLESLWQRVTQQWAAAGHLPSGASPAAFPSQLLQGYIQSGAFPAPDGAGRSACALDLFGAFLALMQFPDPQAAASAVQEAAEAAAVANALAAGTPAKRRRSASSSASALMSAQHAALAVAPVLAASLPGTPPETVALLAACLP</sequence>
<evidence type="ECO:0000313" key="8">
    <source>
        <dbReference type="EMBL" id="EIE20068.1"/>
    </source>
</evidence>
<evidence type="ECO:0000256" key="1">
    <source>
        <dbReference type="ARBA" id="ARBA00010547"/>
    </source>
</evidence>
<evidence type="ECO:0000256" key="5">
    <source>
        <dbReference type="SAM" id="MobiDB-lite"/>
    </source>
</evidence>
<dbReference type="RefSeq" id="XP_005644612.1">
    <property type="nucleotide sequence ID" value="XM_005644555.1"/>
</dbReference>
<dbReference type="Pfam" id="PF20518">
    <property type="entry name" value="Apc1_MidN"/>
    <property type="match status" value="1"/>
</dbReference>
<dbReference type="KEGG" id="csl:COCSUDRAFT_48589"/>
<dbReference type="EMBL" id="AGSI01000016">
    <property type="protein sequence ID" value="EIE20068.1"/>
    <property type="molecule type" value="Genomic_DNA"/>
</dbReference>
<dbReference type="InterPro" id="IPR041221">
    <property type="entry name" value="APC1_C"/>
</dbReference>
<dbReference type="PANTHER" id="PTHR12827">
    <property type="entry name" value="MEIOTIC CHECKPOINT REGULATOR TSG24 FAMILY MEMBER"/>
    <property type="match status" value="1"/>
</dbReference>
<feature type="region of interest" description="Disordered" evidence="5">
    <location>
        <begin position="597"/>
        <end position="626"/>
    </location>
</feature>
<feature type="domain" description="Anaphase-promoting complex subunit 1 middle" evidence="7">
    <location>
        <begin position="373"/>
        <end position="593"/>
    </location>
</feature>
<dbReference type="Proteomes" id="UP000007264">
    <property type="component" value="Unassembled WGS sequence"/>
</dbReference>
<feature type="region of interest" description="Disordered" evidence="5">
    <location>
        <begin position="645"/>
        <end position="678"/>
    </location>
</feature>
<feature type="compositionally biased region" description="Low complexity" evidence="5">
    <location>
        <begin position="294"/>
        <end position="312"/>
    </location>
</feature>
<dbReference type="GeneID" id="17038044"/>
<evidence type="ECO:0000313" key="9">
    <source>
        <dbReference type="Proteomes" id="UP000007264"/>
    </source>
</evidence>
<dbReference type="InterPro" id="IPR011989">
    <property type="entry name" value="ARM-like"/>
</dbReference>
<feature type="compositionally biased region" description="Low complexity" evidence="5">
    <location>
        <begin position="718"/>
        <end position="729"/>
    </location>
</feature>
<dbReference type="GO" id="GO:0031145">
    <property type="term" value="P:anaphase-promoting complex-dependent catabolic process"/>
    <property type="evidence" value="ECO:0007669"/>
    <property type="project" value="TreeGrafter"/>
</dbReference>
<dbReference type="GO" id="GO:0070979">
    <property type="term" value="P:protein K11-linked ubiquitination"/>
    <property type="evidence" value="ECO:0007669"/>
    <property type="project" value="TreeGrafter"/>
</dbReference>
<evidence type="ECO:0000256" key="4">
    <source>
        <dbReference type="ARBA" id="ARBA00023306"/>
    </source>
</evidence>
<dbReference type="GO" id="GO:0007091">
    <property type="term" value="P:metaphase/anaphase transition of mitotic cell cycle"/>
    <property type="evidence" value="ECO:0007669"/>
    <property type="project" value="TreeGrafter"/>
</dbReference>
<protein>
    <submittedName>
        <fullName evidence="8">Uncharacterized protein</fullName>
    </submittedName>
</protein>
<keyword evidence="2" id="KW-0132">Cell division</keyword>
<dbReference type="InterPro" id="IPR024990">
    <property type="entry name" value="Apc1"/>
</dbReference>
<dbReference type="InterPro" id="IPR046794">
    <property type="entry name" value="Apc1_MidN"/>
</dbReference>
<dbReference type="STRING" id="574566.I0YNU9"/>
<keyword evidence="3" id="KW-0498">Mitosis</keyword>
<keyword evidence="4" id="KW-0131">Cell cycle</keyword>
<dbReference type="PANTHER" id="PTHR12827:SF3">
    <property type="entry name" value="ANAPHASE-PROMOTING COMPLEX SUBUNIT 1"/>
    <property type="match status" value="1"/>
</dbReference>
<dbReference type="OrthoDB" id="26401at2759"/>
<dbReference type="GO" id="GO:0005680">
    <property type="term" value="C:anaphase-promoting complex"/>
    <property type="evidence" value="ECO:0007669"/>
    <property type="project" value="InterPro"/>
</dbReference>
<feature type="domain" description="Anaphase-promoting complex subunit 1 C-terminal" evidence="6">
    <location>
        <begin position="1602"/>
        <end position="1820"/>
    </location>
</feature>